<dbReference type="EMBL" id="CP045921">
    <property type="protein sequence ID" value="QHN42933.1"/>
    <property type="molecule type" value="Genomic_DNA"/>
</dbReference>
<sequence>MSTPKILAIGKATQDVFLKSDEFSPYMEGKVAYTHLPLGTKMEVDDIKFATGGNASNVAVTFARQGLESSYMWTLGHDPASETVLQDLDREGVDTSHVVRDDKYRAGYSNILIATDGERTILNNRGISTDASGKDLDLEAIAEADWIYPTSLALGGIDLLRVVIDKAEESGVKVMLNPAGPELAEPAKLKALLSSVDVLCVNKEEMQMLVDGETSEELVRHALHYVPVAIVSDGPRGVVASDGKTIVSAGMYEDVPVVDRTGAGDAFASGFLSQWSQGKSLKEAIVFGSANSTSVVTKYGAKEGILRQGIVLHDMPVEEKDF</sequence>
<feature type="domain" description="Carbohydrate kinase PfkB" evidence="4">
    <location>
        <begin position="6"/>
        <end position="303"/>
    </location>
</feature>
<evidence type="ECO:0000259" key="4">
    <source>
        <dbReference type="Pfam" id="PF00294"/>
    </source>
</evidence>
<evidence type="ECO:0000313" key="6">
    <source>
        <dbReference type="Proteomes" id="UP001059824"/>
    </source>
</evidence>
<dbReference type="PROSITE" id="PS00583">
    <property type="entry name" value="PFKB_KINASES_1"/>
    <property type="match status" value="1"/>
</dbReference>
<dbReference type="Proteomes" id="UP001059824">
    <property type="component" value="Chromosome"/>
</dbReference>
<dbReference type="PANTHER" id="PTHR43320:SF3">
    <property type="entry name" value="CARBOHYDRATE KINASE PFKB DOMAIN-CONTAINING PROTEIN"/>
    <property type="match status" value="1"/>
</dbReference>
<evidence type="ECO:0000256" key="1">
    <source>
        <dbReference type="ARBA" id="ARBA00010688"/>
    </source>
</evidence>
<dbReference type="CDD" id="cd01166">
    <property type="entry name" value="KdgK"/>
    <property type="match status" value="1"/>
</dbReference>
<dbReference type="KEGG" id="mama:GII36_03650"/>
<keyword evidence="6" id="KW-1185">Reference proteome</keyword>
<dbReference type="InterPro" id="IPR002139">
    <property type="entry name" value="Ribo/fructo_kinase"/>
</dbReference>
<name>A0A857MK59_9BACT</name>
<dbReference type="InterPro" id="IPR029056">
    <property type="entry name" value="Ribokinase-like"/>
</dbReference>
<dbReference type="RefSeq" id="WP_260762578.1">
    <property type="nucleotide sequence ID" value="NZ_CP045921.1"/>
</dbReference>
<keyword evidence="3" id="KW-0418">Kinase</keyword>
<protein>
    <recommendedName>
        <fullName evidence="4">Carbohydrate kinase PfkB domain-containing protein</fullName>
    </recommendedName>
</protein>
<dbReference type="SUPFAM" id="SSF53613">
    <property type="entry name" value="Ribokinase-like"/>
    <property type="match status" value="1"/>
</dbReference>
<dbReference type="PANTHER" id="PTHR43320">
    <property type="entry name" value="SUGAR KINASE"/>
    <property type="match status" value="1"/>
</dbReference>
<keyword evidence="2" id="KW-0808">Transferase</keyword>
<proteinExistence type="inferred from homology"/>
<accession>A0A857MK59</accession>
<organism evidence="5 6">
    <name type="scientific">Candidatus Mycosynbacter amalyticus</name>
    <dbReference type="NCBI Taxonomy" id="2665156"/>
    <lineage>
        <taxon>Bacteria</taxon>
        <taxon>Candidatus Saccharimonadota</taxon>
        <taxon>Candidatus Saccharimonadota incertae sedis</taxon>
        <taxon>Candidatus Mycosynbacter</taxon>
    </lineage>
</organism>
<dbReference type="Pfam" id="PF00294">
    <property type="entry name" value="PfkB"/>
    <property type="match status" value="1"/>
</dbReference>
<dbReference type="Gene3D" id="3.40.1190.20">
    <property type="match status" value="1"/>
</dbReference>
<dbReference type="InterPro" id="IPR052700">
    <property type="entry name" value="Carb_kinase_PfkB-like"/>
</dbReference>
<dbReference type="PRINTS" id="PR00990">
    <property type="entry name" value="RIBOKINASE"/>
</dbReference>
<evidence type="ECO:0000313" key="5">
    <source>
        <dbReference type="EMBL" id="QHN42933.1"/>
    </source>
</evidence>
<evidence type="ECO:0000256" key="2">
    <source>
        <dbReference type="ARBA" id="ARBA00022679"/>
    </source>
</evidence>
<dbReference type="GO" id="GO:0016301">
    <property type="term" value="F:kinase activity"/>
    <property type="evidence" value="ECO:0007669"/>
    <property type="project" value="UniProtKB-KW"/>
</dbReference>
<dbReference type="InterPro" id="IPR011611">
    <property type="entry name" value="PfkB_dom"/>
</dbReference>
<reference evidence="5" key="1">
    <citation type="journal article" date="2021" name="Nat. Microbiol.">
        <title>Cocultivation of an ultrasmall environmental parasitic bacterium with lytic ability against bacteria associated with wastewater foams.</title>
        <authorList>
            <person name="Batinovic S."/>
            <person name="Rose J.J.A."/>
            <person name="Ratcliffe J."/>
            <person name="Seviour R.J."/>
            <person name="Petrovski S."/>
        </authorList>
    </citation>
    <scope>NUCLEOTIDE SEQUENCE</scope>
    <source>
        <strain evidence="5">JR1</strain>
    </source>
</reference>
<gene>
    <name evidence="5" type="ORF">GII36_03650</name>
</gene>
<evidence type="ECO:0000256" key="3">
    <source>
        <dbReference type="ARBA" id="ARBA00022777"/>
    </source>
</evidence>
<comment type="similarity">
    <text evidence="1">Belongs to the carbohydrate kinase PfkB family.</text>
</comment>
<dbReference type="InterPro" id="IPR002173">
    <property type="entry name" value="Carboh/pur_kinase_PfkB_CS"/>
</dbReference>
<dbReference type="AlphaFoldDB" id="A0A857MK59"/>